<organism evidence="18 19">
    <name type="scientific">Anabarilius grahami</name>
    <name type="common">Kanglang fish</name>
    <name type="synonym">Barilius grahami</name>
    <dbReference type="NCBI Taxonomy" id="495550"/>
    <lineage>
        <taxon>Eukaryota</taxon>
        <taxon>Metazoa</taxon>
        <taxon>Chordata</taxon>
        <taxon>Craniata</taxon>
        <taxon>Vertebrata</taxon>
        <taxon>Euteleostomi</taxon>
        <taxon>Actinopterygii</taxon>
        <taxon>Neopterygii</taxon>
        <taxon>Teleostei</taxon>
        <taxon>Ostariophysi</taxon>
        <taxon>Cypriniformes</taxon>
        <taxon>Xenocyprididae</taxon>
        <taxon>Xenocypridinae</taxon>
        <taxon>Xenocypridinae incertae sedis</taxon>
        <taxon>Anabarilius</taxon>
    </lineage>
</organism>
<comment type="similarity">
    <text evidence="2 12">Belongs to the TRAFAC class myosin-kinesin ATPase superfamily. Myosin family.</text>
</comment>
<feature type="region of interest" description="Disordered" evidence="13">
    <location>
        <begin position="2229"/>
        <end position="2249"/>
    </location>
</feature>
<evidence type="ECO:0000256" key="6">
    <source>
        <dbReference type="ARBA" id="ARBA00022741"/>
    </source>
</evidence>
<evidence type="ECO:0000259" key="16">
    <source>
        <dbReference type="PROSITE" id="PS51016"/>
    </source>
</evidence>
<feature type="domain" description="SH3" evidence="14">
    <location>
        <begin position="2457"/>
        <end position="2518"/>
    </location>
</feature>
<dbReference type="InterPro" id="IPR000857">
    <property type="entry name" value="MyTH4_dom"/>
</dbReference>
<feature type="region of interest" description="Disordered" evidence="13">
    <location>
        <begin position="482"/>
        <end position="640"/>
    </location>
</feature>
<dbReference type="Gene3D" id="2.30.29.30">
    <property type="entry name" value="Pleckstrin-homology domain (PH domain)/Phosphotyrosine-binding domain (PTB)"/>
    <property type="match status" value="1"/>
</dbReference>
<protein>
    <submittedName>
        <fullName evidence="18">Unconventional myosin-XV</fullName>
    </submittedName>
</protein>
<keyword evidence="19" id="KW-1185">Reference proteome</keyword>
<dbReference type="InterPro" id="IPR000299">
    <property type="entry name" value="FERM_domain"/>
</dbReference>
<dbReference type="Pfam" id="PF00373">
    <property type="entry name" value="FERM_M"/>
    <property type="match status" value="1"/>
</dbReference>
<feature type="compositionally biased region" description="Basic and acidic residues" evidence="13">
    <location>
        <begin position="2008"/>
        <end position="2019"/>
    </location>
</feature>
<dbReference type="InterPro" id="IPR011993">
    <property type="entry name" value="PH-like_dom_sf"/>
</dbReference>
<feature type="domain" description="FERM" evidence="15">
    <location>
        <begin position="2808"/>
        <end position="3106"/>
    </location>
</feature>
<dbReference type="OrthoDB" id="8182952at2759"/>
<feature type="compositionally biased region" description="Basic and acidic residues" evidence="13">
    <location>
        <begin position="48"/>
        <end position="61"/>
    </location>
</feature>
<evidence type="ECO:0000313" key="18">
    <source>
        <dbReference type="EMBL" id="ROI81922.1"/>
    </source>
</evidence>
<dbReference type="Gene3D" id="1.20.5.190">
    <property type="match status" value="1"/>
</dbReference>
<dbReference type="SMART" id="SM00326">
    <property type="entry name" value="SH3"/>
    <property type="match status" value="1"/>
</dbReference>
<comment type="subcellular location">
    <subcellularLocation>
        <location evidence="1">Cytoplasm</location>
    </subcellularLocation>
</comment>
<dbReference type="SMART" id="SM00242">
    <property type="entry name" value="MYSc"/>
    <property type="match status" value="1"/>
</dbReference>
<dbReference type="Pfam" id="PF00784">
    <property type="entry name" value="MyTH4"/>
    <property type="match status" value="2"/>
</dbReference>
<evidence type="ECO:0000256" key="1">
    <source>
        <dbReference type="ARBA" id="ARBA00004496"/>
    </source>
</evidence>
<dbReference type="Gene3D" id="1.25.40.530">
    <property type="entry name" value="MyTH4 domain"/>
    <property type="match status" value="2"/>
</dbReference>
<feature type="domain" description="Myosin motor" evidence="17">
    <location>
        <begin position="807"/>
        <end position="1383"/>
    </location>
</feature>
<dbReference type="GO" id="GO:0003779">
    <property type="term" value="F:actin binding"/>
    <property type="evidence" value="ECO:0007669"/>
    <property type="project" value="UniProtKB-KW"/>
</dbReference>
<dbReference type="Pfam" id="PF26570">
    <property type="entry name" value="MYO15"/>
    <property type="match status" value="1"/>
</dbReference>
<feature type="compositionally biased region" description="Low complexity" evidence="13">
    <location>
        <begin position="567"/>
        <end position="576"/>
    </location>
</feature>
<dbReference type="GO" id="GO:0005524">
    <property type="term" value="F:ATP binding"/>
    <property type="evidence" value="ECO:0007669"/>
    <property type="project" value="UniProtKB-KW"/>
</dbReference>
<keyword evidence="3 11" id="KW-0728">SH3 domain</keyword>
<dbReference type="Proteomes" id="UP000281406">
    <property type="component" value="Unassembled WGS sequence"/>
</dbReference>
<dbReference type="PROSITE" id="PS51016">
    <property type="entry name" value="MYTH4"/>
    <property type="match status" value="2"/>
</dbReference>
<keyword evidence="6" id="KW-0547">Nucleotide-binding</keyword>
<dbReference type="InterPro" id="IPR041795">
    <property type="entry name" value="MyoXV_FERM_C"/>
</dbReference>
<dbReference type="InterPro" id="IPR019749">
    <property type="entry name" value="Band_41_domain"/>
</dbReference>
<feature type="compositionally biased region" description="Polar residues" evidence="13">
    <location>
        <begin position="36"/>
        <end position="46"/>
    </location>
</feature>
<comment type="caution">
    <text evidence="18">The sequence shown here is derived from an EMBL/GenBank/DDBJ whole genome shotgun (WGS) entry which is preliminary data.</text>
</comment>
<feature type="compositionally biased region" description="Polar residues" evidence="13">
    <location>
        <begin position="329"/>
        <end position="338"/>
    </location>
</feature>
<evidence type="ECO:0000256" key="3">
    <source>
        <dbReference type="ARBA" id="ARBA00022443"/>
    </source>
</evidence>
<evidence type="ECO:0000256" key="11">
    <source>
        <dbReference type="PROSITE-ProRule" id="PRU00192"/>
    </source>
</evidence>
<evidence type="ECO:0000313" key="19">
    <source>
        <dbReference type="Proteomes" id="UP000281406"/>
    </source>
</evidence>
<dbReference type="InterPro" id="IPR036028">
    <property type="entry name" value="SH3-like_dom_sf"/>
</dbReference>
<dbReference type="Gene3D" id="1.20.120.720">
    <property type="entry name" value="Myosin VI head, motor domain, U50 subdomain"/>
    <property type="match status" value="1"/>
</dbReference>
<feature type="compositionally biased region" description="Acidic residues" evidence="13">
    <location>
        <begin position="208"/>
        <end position="217"/>
    </location>
</feature>
<dbReference type="PROSITE" id="PS50002">
    <property type="entry name" value="SH3"/>
    <property type="match status" value="1"/>
</dbReference>
<dbReference type="InterPro" id="IPR036961">
    <property type="entry name" value="Kinesin_motor_dom_sf"/>
</dbReference>
<feature type="domain" description="MyTH4" evidence="16">
    <location>
        <begin position="1544"/>
        <end position="1692"/>
    </location>
</feature>
<dbReference type="Gene3D" id="6.20.240.20">
    <property type="match status" value="1"/>
</dbReference>
<feature type="compositionally biased region" description="Pro residues" evidence="13">
    <location>
        <begin position="2081"/>
        <end position="2090"/>
    </location>
</feature>
<dbReference type="SMART" id="SM00139">
    <property type="entry name" value="MyTH4"/>
    <property type="match status" value="2"/>
</dbReference>
<feature type="compositionally biased region" description="Basic and acidic residues" evidence="13">
    <location>
        <begin position="1965"/>
        <end position="1978"/>
    </location>
</feature>
<keyword evidence="7" id="KW-0067">ATP-binding</keyword>
<dbReference type="GO" id="GO:0016459">
    <property type="term" value="C:myosin complex"/>
    <property type="evidence" value="ECO:0007669"/>
    <property type="project" value="UniProtKB-KW"/>
</dbReference>
<dbReference type="InterPro" id="IPR019748">
    <property type="entry name" value="FERM_central"/>
</dbReference>
<dbReference type="CDD" id="cd13201">
    <property type="entry name" value="FERM_C_MyoXV"/>
    <property type="match status" value="1"/>
</dbReference>
<evidence type="ECO:0000256" key="9">
    <source>
        <dbReference type="ARBA" id="ARBA00023175"/>
    </source>
</evidence>
<dbReference type="InterPro" id="IPR000048">
    <property type="entry name" value="IQ_motif_EF-hand-BS"/>
</dbReference>
<dbReference type="Gene3D" id="1.20.58.530">
    <property type="match status" value="1"/>
</dbReference>
<dbReference type="GO" id="GO:0048731">
    <property type="term" value="P:system development"/>
    <property type="evidence" value="ECO:0007669"/>
    <property type="project" value="UniProtKB-ARBA"/>
</dbReference>
<evidence type="ECO:0000259" key="17">
    <source>
        <dbReference type="PROSITE" id="PS51456"/>
    </source>
</evidence>
<feature type="compositionally biased region" description="Basic and acidic residues" evidence="13">
    <location>
        <begin position="377"/>
        <end position="410"/>
    </location>
</feature>
<evidence type="ECO:0000256" key="10">
    <source>
        <dbReference type="ARBA" id="ARBA00023203"/>
    </source>
</evidence>
<dbReference type="SUPFAM" id="SSF50044">
    <property type="entry name" value="SH3-domain"/>
    <property type="match status" value="1"/>
</dbReference>
<evidence type="ECO:0000256" key="12">
    <source>
        <dbReference type="PROSITE-ProRule" id="PRU00782"/>
    </source>
</evidence>
<keyword evidence="10 12" id="KW-0009">Actin-binding</keyword>
<feature type="compositionally biased region" description="Basic residues" evidence="13">
    <location>
        <begin position="286"/>
        <end position="298"/>
    </location>
</feature>
<keyword evidence="5" id="KW-0677">Repeat</keyword>
<feature type="domain" description="MyTH4" evidence="16">
    <location>
        <begin position="2649"/>
        <end position="2802"/>
    </location>
</feature>
<comment type="caution">
    <text evidence="12">Lacks conserved residue(s) required for the propagation of feature annotation.</text>
</comment>
<dbReference type="PROSITE" id="PS51456">
    <property type="entry name" value="MYOSIN_MOTOR"/>
    <property type="match status" value="1"/>
</dbReference>
<dbReference type="Pfam" id="PF07653">
    <property type="entry name" value="SH3_2"/>
    <property type="match status" value="1"/>
</dbReference>
<feature type="region of interest" description="Disordered" evidence="13">
    <location>
        <begin position="1959"/>
        <end position="2195"/>
    </location>
</feature>
<dbReference type="SUPFAM" id="SSF52540">
    <property type="entry name" value="P-loop containing nucleoside triphosphate hydrolases"/>
    <property type="match status" value="1"/>
</dbReference>
<proteinExistence type="inferred from homology"/>
<dbReference type="Pfam" id="PF00063">
    <property type="entry name" value="Myosin_head"/>
    <property type="match status" value="1"/>
</dbReference>
<feature type="compositionally biased region" description="Polar residues" evidence="13">
    <location>
        <begin position="2538"/>
        <end position="2551"/>
    </location>
</feature>
<evidence type="ECO:0000256" key="8">
    <source>
        <dbReference type="ARBA" id="ARBA00023123"/>
    </source>
</evidence>
<feature type="compositionally biased region" description="Pro residues" evidence="13">
    <location>
        <begin position="2229"/>
        <end position="2244"/>
    </location>
</feature>
<dbReference type="Gene3D" id="3.40.850.10">
    <property type="entry name" value="Kinesin motor domain"/>
    <property type="match status" value="3"/>
</dbReference>
<feature type="compositionally biased region" description="Basic and acidic residues" evidence="13">
    <location>
        <begin position="68"/>
        <end position="80"/>
    </location>
</feature>
<evidence type="ECO:0000256" key="13">
    <source>
        <dbReference type="SAM" id="MobiDB-lite"/>
    </source>
</evidence>
<evidence type="ECO:0000259" key="14">
    <source>
        <dbReference type="PROSITE" id="PS50002"/>
    </source>
</evidence>
<dbReference type="EMBL" id="RJVU01067793">
    <property type="protein sequence ID" value="ROI81922.1"/>
    <property type="molecule type" value="Genomic_DNA"/>
</dbReference>
<feature type="compositionally biased region" description="Basic and acidic residues" evidence="13">
    <location>
        <begin position="2036"/>
        <end position="2052"/>
    </location>
</feature>
<name>A0A3N0XNG3_ANAGA</name>
<dbReference type="GO" id="GO:0003774">
    <property type="term" value="F:cytoskeletal motor activity"/>
    <property type="evidence" value="ECO:0007669"/>
    <property type="project" value="InterPro"/>
</dbReference>
<keyword evidence="4" id="KW-0963">Cytoplasm</keyword>
<keyword evidence="8 12" id="KW-0518">Myosin</keyword>
<feature type="compositionally biased region" description="Low complexity" evidence="13">
    <location>
        <begin position="524"/>
        <end position="538"/>
    </location>
</feature>
<dbReference type="PANTHER" id="PTHR22692:SF16">
    <property type="entry name" value="MYOSIN XVB"/>
    <property type="match status" value="1"/>
</dbReference>
<feature type="region of interest" description="Actin-binding" evidence="12">
    <location>
        <begin position="1263"/>
        <end position="1285"/>
    </location>
</feature>
<dbReference type="InterPro" id="IPR038185">
    <property type="entry name" value="MyTH4_dom_sf"/>
</dbReference>
<reference evidence="18 19" key="1">
    <citation type="submission" date="2018-10" db="EMBL/GenBank/DDBJ databases">
        <title>Genome assembly for a Yunnan-Guizhou Plateau 3E fish, Anabarilius grahami (Regan), and its evolutionary and genetic applications.</title>
        <authorList>
            <person name="Jiang W."/>
        </authorList>
    </citation>
    <scope>NUCLEOTIDE SEQUENCE [LARGE SCALE GENOMIC DNA]</scope>
    <source>
        <strain evidence="18">AG-KIZ</strain>
        <tissue evidence="18">Muscle</tissue>
    </source>
</reference>
<evidence type="ECO:0000256" key="2">
    <source>
        <dbReference type="ARBA" id="ARBA00008314"/>
    </source>
</evidence>
<keyword evidence="9" id="KW-0505">Motor protein</keyword>
<sequence length="3118" mass="350122">MPPAKSPTRARGGKQKALAGKTDKKESIPLKKGGKTESQILSNNNESGKGKGDKSVKKEAIAGKGKNKKDEEKKTGKSDQTEAPQQEEIETSRQIAKARKQNGKNLPAKVTNGITGRAGKAVKSKPDQKKNPAKTPAKGARRRGAKVIDTDEDESESEKAESSEQESEEEGKDDKKEGSDCVEDTAGTDASVLSGEEELSDVDKKTEEEEEEEEEEEKSEREDNSDVPTESKVKEPEKEPVSSAEEIDSEEVLSDTGQESTQEETAHSSTKPGPLNLTVHLQGQKKMLKSKILQKKGPSKGEEAKEAAVSSKGVQIKGMALSKGGATKGKSQILQLASKTKAMAKTEEADQQEETPTKGPKGLLNRQSRMLFSMKGKGKDDKSKSAKEETPKDTVDAVEEPKQDACEKIVPDAAEPEVEMPSKSTERLLARKRGMTTLRRVSGWIQKKMPKSIHVQRKLSAVTQAIGISKWLSALVLKKRNSSTKSKKSLIRHKMVMKMASGGKSKKEVSSSMDSKTDEGTTADPQGDSSDDPCSSPQDVEEKANAGDAKYAIVFPRMNKTDKAKQTTGPSTSTNTGNGGTTERKPPKPGARLVLPVKPDLSLLRSIKKNTQESESDKNSSPNSRVIEGQTEVKADNKEPILGIKGGTSILQAAKGKLGGSQINITKLSISKPLINGVSAGQSKEVERNIRKVDISAEPETWRNVVKQPSHEEDADREVAELMGEGLLPSAMELHWAQTQQMCGDPQDWLRSENLLPHQTVEKLTKWTVYQDDEHAHIIPVHNGRGPWESEDPTQNMLEERLNSTQTYIGNMLLSINPFKPLNIYTEDLRQQYQGKEKHNNPPGQSGSGKTEAAKLIVHYLSSMYQGRNDKLRQPMDVLPILESFGNAKTILNNNSSRFGKYLHIHIRHGVVVGTSLSKYLLEKSRIVFQAKEERNYHVFYELLAGMNEWDKQDLYLQGAETYFYLNQGRACEFQGKHDKQDFLLLVHCLETIGLHADQLATIWAILSSILQLGNICFSSYESESFEVARIFSEAEARRVGNLLQVSAEALQTVITHRVTETTYDRIYCPLSVESAIESRDAIAKTLYSVLFDWILERINDWLIPTEMDSTVGIVDIYGFEDLSVNSFEQLCINFANEQLQQFVNKALVAQEQEEYSAEQIQWYPIVLEDSNGCLDLISARPYGILRILDDQTCLPQVHNFLNKNHDQFRPEVLELFARSRLQMVSGLFRKVQERHIQQKELGRARGYRNQMSTVAAHFQQSLLELITRLERCKTTFIRCFKPNYVKLPGIFDVDYITTQLRHGGILETIHIRKEGFPIRIPFALFMERYGVLLAQRPENQSCEEQVVALLETIGAEEGQYQLGLTKVFMKESLYQRVEEKWSSTQTWAAVTIQRNIRGFICRRNFRFFKQKAIVIQSHIRGHQARKYYKKLKQSFTQFWAAMMITRDTIKRRHWREHSDRTRVKEAAKPTSTSSEMDVGILEIPAELSARLRSAAGRPQGSWVSEVALPKVKAEHNLSLPLDIDRHPFTQYANTVLKDGWCQPQGYPLQKPLTSLDPEDARTALEIYKLILRFTGDSDLTGWQEQMLGNYIVEKSQTRPSIRDEILAQLVYLTWDEDNMESTLRGWLLLACCLSTFTPSPALEKPLLKYVSDRGPGEYRSLCQHKLLTSLRLPSPACRQHPPSQLEWTANQRKGTMVVEVNTFIEERLTVEVESWTTGEQLASWLLSYRGLTEATRGWSVSLLAGEGWTDLVGSDFVMDLLAGVEADVPLGHPPAQNDYLFSDTGNRMATTDLDDFIPPAPPMQAPGLPSFEASPWDTTYEPSSTSQGSRGRPMDAYVDDLFDPVFDQGPPDFERMAMLNRRMRGGGGMMPSMYAGAGMPMNPAMAGYGATPMMPNMMPATMPMMQPMQPMMMPTAMPQAMPAATPAVNTQQMAAQQQAFINQQAQLLAQQMTMQAMTLSQKQQQEEMRKREKESQRRSPRQRRRSPPRARSPSRSRSPSPKPRGRPQAERTTPKKAPEAPPKPRSPEAQPATEVDIKAPEDQGSFQEKRNFFQKIGTSEARPKSAPKVAKPLIYATPPVTQPKSPPPVKTEVKPFPEPPKNQEPEPESPEPTSPKPEPTSNIREIIKRYQSRPSPEPKAYEPVRVSAKHFVKKNDPKEEALAILKSQRPVTQQKKQWDDMPPPPPPRPESHSRRLISNDMKQKQRSLADLFGSQRSQALPRVRDLIPPPQLPSIPDPPPSPAPGLNQYSRMTEEEIVRSQLHRFSASVCFSYPNMPGKLFLRKELFYPREKFNHPYILNLLCEQIMRDTYSDSCLRISREERRKMKDLLANFHIGSSVSSIDDEAMKKRIVMAARDNWSNYFSRLFNVKLGNGDAQILGVSHRGIRLLKVARASGINPKHLKLLHSYSYSQVLSVQQQEAGKVVITLSNEELELHSRQAPQIVAVIHLFLMELIKNSDYVIAVKSYVTDDRSLLSFHRGDVIKLLNMDGLKDGWMFGSSGGRSGLFPVDVTQPCAQPDYHSNNMERQLERKKSMRLTGSSPNGPANGSVTNKLVNGTVTNIPANGFVSNKLVNGTVTNIPANGFISNTPVARSVAASSEYSVEVASIHRSESERQQHIMSEFARKFFTDSITRPDMKDKSLNEMVEYTPNPIQESLILFSDNDLNRLGAQNFIFLMQFMMDQPMKKNQTESDCVNFILQLGKEKEFLRDEIYCQVIKQTTKHPVRENCTRGWRLFSLVTGFFPCSNTLFLYCTRHLEAIIQDANHPFQELANVCTMNLRRSLNFGGRRHIPSHSEMEAILAGRNSRRLPVMLPGGTDFTCKIHSFSVAFEVVQDLCAEMGVMNPAEVKEFSIHATKKGGDVTRPIHSNEYLFDFLLDDGSISLSFHRLIWKQPLQFSNDLYLEFHYQLLLANYLQGRLLLTMNSSTIYQQVAELTALQHLALGMTDLPSNAEVKQYLLRNDRLKSSDERLLATIRAQFSTFGPLSHLDAKAHFIKSVSSLPLFGFDIFTAQKVSHHGCPSPSLIAVNHDVISVLDPKSQNACLTVSLEDVQSLRSVRPKKDKLPSVEISFSGQTQPRTLSINLKQAKELCHTIALIMEEVVKPSHSSMSSRTGTPH</sequence>
<dbReference type="PROSITE" id="PS50057">
    <property type="entry name" value="FERM_3"/>
    <property type="match status" value="1"/>
</dbReference>
<dbReference type="PANTHER" id="PTHR22692">
    <property type="entry name" value="MYOSIN VII, XV"/>
    <property type="match status" value="1"/>
</dbReference>
<gene>
    <name evidence="18" type="ORF">DPX16_22157</name>
</gene>
<feature type="compositionally biased region" description="Basic and acidic residues" evidence="13">
    <location>
        <begin position="505"/>
        <end position="519"/>
    </location>
</feature>
<dbReference type="InterPro" id="IPR001609">
    <property type="entry name" value="Myosin_head_motor_dom-like"/>
</dbReference>
<accession>A0A3N0XNG3</accession>
<dbReference type="InterPro" id="IPR001452">
    <property type="entry name" value="SH3_domain"/>
</dbReference>
<feature type="compositionally biased region" description="Basic and acidic residues" evidence="13">
    <location>
        <begin position="218"/>
        <end position="240"/>
    </location>
</feature>
<evidence type="ECO:0000256" key="4">
    <source>
        <dbReference type="ARBA" id="ARBA00022490"/>
    </source>
</evidence>
<dbReference type="PROSITE" id="PS50096">
    <property type="entry name" value="IQ"/>
    <property type="match status" value="2"/>
</dbReference>
<evidence type="ECO:0000259" key="15">
    <source>
        <dbReference type="PROSITE" id="PS50057"/>
    </source>
</evidence>
<feature type="region of interest" description="Disordered" evidence="13">
    <location>
        <begin position="1"/>
        <end position="434"/>
    </location>
</feature>
<evidence type="ECO:0000256" key="7">
    <source>
        <dbReference type="ARBA" id="ARBA00022840"/>
    </source>
</evidence>
<dbReference type="InterPro" id="IPR059004">
    <property type="entry name" value="MYO15"/>
</dbReference>
<dbReference type="SMART" id="SM00295">
    <property type="entry name" value="B41"/>
    <property type="match status" value="1"/>
</dbReference>
<dbReference type="Pfam" id="PF00612">
    <property type="entry name" value="IQ"/>
    <property type="match status" value="2"/>
</dbReference>
<dbReference type="InterPro" id="IPR051567">
    <property type="entry name" value="Unconventional_Myosin_ATPase"/>
</dbReference>
<dbReference type="SMART" id="SM00015">
    <property type="entry name" value="IQ"/>
    <property type="match status" value="2"/>
</dbReference>
<feature type="compositionally biased region" description="Basic residues" evidence="13">
    <location>
        <begin position="482"/>
        <end position="496"/>
    </location>
</feature>
<feature type="region of interest" description="Disordered" evidence="13">
    <location>
        <begin position="2532"/>
        <end position="2551"/>
    </location>
</feature>
<dbReference type="InterPro" id="IPR027417">
    <property type="entry name" value="P-loop_NTPase"/>
</dbReference>
<dbReference type="Gene3D" id="2.30.30.40">
    <property type="entry name" value="SH3 Domains"/>
    <property type="match status" value="1"/>
</dbReference>
<feature type="compositionally biased region" description="Basic residues" evidence="13">
    <location>
        <begin position="1979"/>
        <end position="1995"/>
    </location>
</feature>
<evidence type="ECO:0000256" key="5">
    <source>
        <dbReference type="ARBA" id="ARBA00022737"/>
    </source>
</evidence>
<dbReference type="PRINTS" id="PR00193">
    <property type="entry name" value="MYOSINHEAVY"/>
</dbReference>